<dbReference type="EMBL" id="CP027657">
    <property type="protein sequence ID" value="AVO52086.1"/>
    <property type="molecule type" value="Genomic_DNA"/>
</dbReference>
<dbReference type="OrthoDB" id="9803101at2"/>
<accession>A0A2R3QJX9</accession>
<gene>
    <name evidence="1" type="ORF">C7A17_04660</name>
</gene>
<evidence type="ECO:0000313" key="1">
    <source>
        <dbReference type="EMBL" id="AVO52086.1"/>
    </source>
</evidence>
<dbReference type="AlphaFoldDB" id="A0A2R3QJX9"/>
<dbReference type="Proteomes" id="UP000238327">
    <property type="component" value="Chromosome"/>
</dbReference>
<dbReference type="InterPro" id="IPR006175">
    <property type="entry name" value="YjgF/YER057c/UK114"/>
</dbReference>
<reference evidence="1 2" key="1">
    <citation type="submission" date="2018-03" db="EMBL/GenBank/DDBJ databases">
        <title>Complete genome sequence and methylome analysis of Pseudomonas mendocina NEB 698.</title>
        <authorList>
            <person name="Morgan R.D."/>
        </authorList>
    </citation>
    <scope>NUCLEOTIDE SEQUENCE [LARGE SCALE GENOMIC DNA]</scope>
    <source>
        <strain evidence="1 2">NEB698</strain>
    </source>
</reference>
<protein>
    <submittedName>
        <fullName evidence="1">RidA family protein</fullName>
    </submittedName>
</protein>
<dbReference type="InterPro" id="IPR035959">
    <property type="entry name" value="RutC-like_sf"/>
</dbReference>
<evidence type="ECO:0000313" key="2">
    <source>
        <dbReference type="Proteomes" id="UP000238327"/>
    </source>
</evidence>
<dbReference type="RefSeq" id="WP_043094305.1">
    <property type="nucleotide sequence ID" value="NZ_CP027657.1"/>
</dbReference>
<dbReference type="SUPFAM" id="SSF55298">
    <property type="entry name" value="YjgF-like"/>
    <property type="match status" value="1"/>
</dbReference>
<dbReference type="Gene3D" id="3.30.1330.40">
    <property type="entry name" value="RutC-like"/>
    <property type="match status" value="1"/>
</dbReference>
<organism evidence="1 2">
    <name type="scientific">Ectopseudomonas mendocina</name>
    <name type="common">Pseudomonas mendocina</name>
    <dbReference type="NCBI Taxonomy" id="300"/>
    <lineage>
        <taxon>Bacteria</taxon>
        <taxon>Pseudomonadati</taxon>
        <taxon>Pseudomonadota</taxon>
        <taxon>Gammaproteobacteria</taxon>
        <taxon>Pseudomonadales</taxon>
        <taxon>Pseudomonadaceae</taxon>
        <taxon>Ectopseudomonas</taxon>
    </lineage>
</organism>
<dbReference type="Pfam" id="PF01042">
    <property type="entry name" value="Ribonuc_L-PSP"/>
    <property type="match status" value="1"/>
</dbReference>
<sequence length="137" mass="14974">MITRNTPEIGYLGQDVFEAFAFHQSVRAGDTLYLSGIAPLRGNLESLELVGEGDIGAQLDFVLDILDRCLQAEGLERRHLVTWTFYTTDIQALSAVIPARLGPWVGAHRPSSTTLEIQGMIHPAQQLEVTAIAMATP</sequence>
<proteinExistence type="predicted"/>
<name>A0A2R3QJX9_ECTME</name>